<protein>
    <recommendedName>
        <fullName evidence="5">Ricin B lectin domain-containing protein</fullName>
    </recommendedName>
</protein>
<keyword evidence="4" id="KW-1185">Reference proteome</keyword>
<dbReference type="SUPFAM" id="SSF54001">
    <property type="entry name" value="Cysteine proteinases"/>
    <property type="match status" value="1"/>
</dbReference>
<dbReference type="InterPro" id="IPR038765">
    <property type="entry name" value="Papain-like_cys_pep_sf"/>
</dbReference>
<dbReference type="AlphaFoldDB" id="A0AAD7HI34"/>
<evidence type="ECO:0008006" key="5">
    <source>
        <dbReference type="Google" id="ProtNLM"/>
    </source>
</evidence>
<evidence type="ECO:0000313" key="4">
    <source>
        <dbReference type="Proteomes" id="UP001215598"/>
    </source>
</evidence>
<dbReference type="InterPro" id="IPR040600">
    <property type="entry name" value="Agglutinin_C"/>
</dbReference>
<dbReference type="Proteomes" id="UP001215598">
    <property type="component" value="Unassembled WGS sequence"/>
</dbReference>
<dbReference type="SUPFAM" id="SSF50370">
    <property type="entry name" value="Ricin B-like lectins"/>
    <property type="match status" value="1"/>
</dbReference>
<dbReference type="EMBL" id="JARKIB010000239">
    <property type="protein sequence ID" value="KAJ7720545.1"/>
    <property type="molecule type" value="Genomic_DNA"/>
</dbReference>
<dbReference type="InterPro" id="IPR035992">
    <property type="entry name" value="Ricin_B-like_lectins"/>
</dbReference>
<organism evidence="3 4">
    <name type="scientific">Mycena metata</name>
    <dbReference type="NCBI Taxonomy" id="1033252"/>
    <lineage>
        <taxon>Eukaryota</taxon>
        <taxon>Fungi</taxon>
        <taxon>Dikarya</taxon>
        <taxon>Basidiomycota</taxon>
        <taxon>Agaricomycotina</taxon>
        <taxon>Agaricomycetes</taxon>
        <taxon>Agaricomycetidae</taxon>
        <taxon>Agaricales</taxon>
        <taxon>Marasmiineae</taxon>
        <taxon>Mycenaceae</taxon>
        <taxon>Mycena</taxon>
    </lineage>
</organism>
<dbReference type="Pfam" id="PF18021">
    <property type="entry name" value="Agglutinin_C"/>
    <property type="match status" value="1"/>
</dbReference>
<dbReference type="InterPro" id="IPR000772">
    <property type="entry name" value="Ricin_B_lectin"/>
</dbReference>
<evidence type="ECO:0000313" key="3">
    <source>
        <dbReference type="EMBL" id="KAJ7720545.1"/>
    </source>
</evidence>
<accession>A0AAD7HI34</accession>
<dbReference type="PROSITE" id="PS50231">
    <property type="entry name" value="RICIN_B_LECTIN"/>
    <property type="match status" value="1"/>
</dbReference>
<dbReference type="Pfam" id="PF14200">
    <property type="entry name" value="RicinB_lectin_2"/>
    <property type="match status" value="1"/>
</dbReference>
<name>A0AAD7HI34_9AGAR</name>
<evidence type="ECO:0000259" key="2">
    <source>
        <dbReference type="Pfam" id="PF18021"/>
    </source>
</evidence>
<feature type="domain" description="Ricin B lectin" evidence="1">
    <location>
        <begin position="47"/>
        <end position="141"/>
    </location>
</feature>
<proteinExistence type="predicted"/>
<dbReference type="Gene3D" id="2.80.10.50">
    <property type="match status" value="1"/>
</dbReference>
<gene>
    <name evidence="3" type="ORF">B0H16DRAFT_1604554</name>
</gene>
<evidence type="ECO:0000259" key="1">
    <source>
        <dbReference type="Pfam" id="PF14200"/>
    </source>
</evidence>
<reference evidence="3" key="1">
    <citation type="submission" date="2023-03" db="EMBL/GenBank/DDBJ databases">
        <title>Massive genome expansion in bonnet fungi (Mycena s.s.) driven by repeated elements and novel gene families across ecological guilds.</title>
        <authorList>
            <consortium name="Lawrence Berkeley National Laboratory"/>
            <person name="Harder C.B."/>
            <person name="Miyauchi S."/>
            <person name="Viragh M."/>
            <person name="Kuo A."/>
            <person name="Thoen E."/>
            <person name="Andreopoulos B."/>
            <person name="Lu D."/>
            <person name="Skrede I."/>
            <person name="Drula E."/>
            <person name="Henrissat B."/>
            <person name="Morin E."/>
            <person name="Kohler A."/>
            <person name="Barry K."/>
            <person name="LaButti K."/>
            <person name="Morin E."/>
            <person name="Salamov A."/>
            <person name="Lipzen A."/>
            <person name="Mereny Z."/>
            <person name="Hegedus B."/>
            <person name="Baldrian P."/>
            <person name="Stursova M."/>
            <person name="Weitz H."/>
            <person name="Taylor A."/>
            <person name="Grigoriev I.V."/>
            <person name="Nagy L.G."/>
            <person name="Martin F."/>
            <person name="Kauserud H."/>
        </authorList>
    </citation>
    <scope>NUCLEOTIDE SEQUENCE</scope>
    <source>
        <strain evidence="3">CBHHK182m</strain>
    </source>
</reference>
<dbReference type="Gene3D" id="3.30.460.70">
    <property type="match status" value="1"/>
</dbReference>
<feature type="domain" description="Agglutinin C-terminal" evidence="2">
    <location>
        <begin position="186"/>
        <end position="276"/>
    </location>
</feature>
<sequence length="319" mass="36032">MSIPEGIYLITNIKARIAVDLKDGLSKIGTPVQAWEEPTSSDIMLLNKLWLVKPTQRKDTQTYIICNLRSGTYMSLHEENPTCVVGDYPNTAQFGQTPETLIQEWQFVKVGDSYRIKNAQSKTCLNLESGKEANGTPIIVWGDSDTTNQLWNLKSYSATYDDIIAALQDSPYGMDDFKYYPSNTLYFVVPQPLLIQIWDASALRGRNRPQIFSGDDHAIAFKAAVNDWAFRNIKANHFSPLCGVHVGERQTDGDDCAYNWTLSEDRKSVLFFETKTLGPGTFMVGRLSHWCTSLTSRLGENRIQRHLGPDLRDISLFIC</sequence>
<comment type="caution">
    <text evidence="3">The sequence shown here is derived from an EMBL/GenBank/DDBJ whole genome shotgun (WGS) entry which is preliminary data.</text>
</comment>